<keyword evidence="1" id="KW-1133">Transmembrane helix</keyword>
<evidence type="ECO:0008006" key="4">
    <source>
        <dbReference type="Google" id="ProtNLM"/>
    </source>
</evidence>
<organism evidence="2 3">
    <name type="scientific">Pseudooceanicola lipolyticus</name>
    <dbReference type="NCBI Taxonomy" id="2029104"/>
    <lineage>
        <taxon>Bacteria</taxon>
        <taxon>Pseudomonadati</taxon>
        <taxon>Pseudomonadota</taxon>
        <taxon>Alphaproteobacteria</taxon>
        <taxon>Rhodobacterales</taxon>
        <taxon>Paracoccaceae</taxon>
        <taxon>Pseudooceanicola</taxon>
    </lineage>
</organism>
<reference evidence="2 3" key="1">
    <citation type="journal article" date="2018" name="Int. J. Syst. Evol. Microbiol.">
        <title>Pseudooceanicola lipolyticus sp. nov., a marine alphaproteobacterium, reclassification of Oceanicola flagellatus as Pseudooceanicola flagellatus comb. nov. and emended description of the genus Pseudooceanicola.</title>
        <authorList>
            <person name="Huang M.-M."/>
            <person name="Guo L.-L."/>
            <person name="Wu Y.-H."/>
            <person name="Lai Q.-L."/>
            <person name="Shao Z.-Z."/>
            <person name="Wang C.-S."/>
            <person name="Wu M."/>
            <person name="Xu X.-W."/>
        </authorList>
    </citation>
    <scope>NUCLEOTIDE SEQUENCE [LARGE SCALE GENOMIC DNA]</scope>
    <source>
        <strain evidence="2 3">157</strain>
    </source>
</reference>
<accession>A0A2M8J5P2</accession>
<comment type="caution">
    <text evidence="2">The sequence shown here is derived from an EMBL/GenBank/DDBJ whole genome shotgun (WGS) entry which is preliminary data.</text>
</comment>
<keyword evidence="3" id="KW-1185">Reference proteome</keyword>
<name>A0A2M8J5P2_9RHOB</name>
<dbReference type="EMBL" id="PGTB01000005">
    <property type="protein sequence ID" value="PJE38099.1"/>
    <property type="molecule type" value="Genomic_DNA"/>
</dbReference>
<evidence type="ECO:0000313" key="2">
    <source>
        <dbReference type="EMBL" id="PJE38099.1"/>
    </source>
</evidence>
<feature type="transmembrane region" description="Helical" evidence="1">
    <location>
        <begin position="55"/>
        <end position="78"/>
    </location>
</feature>
<feature type="transmembrane region" description="Helical" evidence="1">
    <location>
        <begin position="118"/>
        <end position="140"/>
    </location>
</feature>
<feature type="transmembrane region" description="Helical" evidence="1">
    <location>
        <begin position="87"/>
        <end position="106"/>
    </location>
</feature>
<proteinExistence type="predicted"/>
<evidence type="ECO:0000313" key="3">
    <source>
        <dbReference type="Proteomes" id="UP000231553"/>
    </source>
</evidence>
<gene>
    <name evidence="2" type="ORF">CVM52_03890</name>
</gene>
<protein>
    <recommendedName>
        <fullName evidence="4">DUF1440 domain-containing protein</fullName>
    </recommendedName>
</protein>
<evidence type="ECO:0000256" key="1">
    <source>
        <dbReference type="SAM" id="Phobius"/>
    </source>
</evidence>
<dbReference type="AlphaFoldDB" id="A0A2M8J5P2"/>
<keyword evidence="1" id="KW-0472">Membrane</keyword>
<sequence>MIDFPPYRNLLLAGLVGELSFEAYAWLVSPLIFGLQLEPANLIIGLGKTFLGVNLPYWAGFAVHFLIGSIGFAAVVWLTHVLTKTRLAVSGAIAGAALWFVAQGLLAPLMGRSFMMGFGVYTQSSLLAHVGMSIMIALTLDQLNRRRPLPA</sequence>
<dbReference type="RefSeq" id="WP_100161287.1">
    <property type="nucleotide sequence ID" value="NZ_PGTB01000005.1"/>
</dbReference>
<dbReference type="Proteomes" id="UP000231553">
    <property type="component" value="Unassembled WGS sequence"/>
</dbReference>
<dbReference type="OrthoDB" id="7063568at2"/>
<keyword evidence="1" id="KW-0812">Transmembrane</keyword>